<dbReference type="KEGG" id="dps:DP0187"/>
<gene>
    <name evidence="1" type="ordered locus">DP0187</name>
</gene>
<keyword evidence="2" id="KW-1185">Reference proteome</keyword>
<dbReference type="EMBL" id="CR522870">
    <property type="protein sequence ID" value="CAG34916.1"/>
    <property type="molecule type" value="Genomic_DNA"/>
</dbReference>
<organism evidence="1 2">
    <name type="scientific">Desulfotalea psychrophila (strain LSv54 / DSM 12343)</name>
    <dbReference type="NCBI Taxonomy" id="177439"/>
    <lineage>
        <taxon>Bacteria</taxon>
        <taxon>Pseudomonadati</taxon>
        <taxon>Thermodesulfobacteriota</taxon>
        <taxon>Desulfobulbia</taxon>
        <taxon>Desulfobulbales</taxon>
        <taxon>Desulfocapsaceae</taxon>
        <taxon>Desulfotalea</taxon>
    </lineage>
</organism>
<sequence>MFDGWECSGGSSSTRRGMSDFAAQIEFLVKPQLSDPASPQRGEWPPAPDRKFQAMVATAAEIGEDLEVLKYLESPPLMQFEEALCPRAPLQYVPENFRRGKDYHTGTARHLPVVHPKNNIVSYLWRDVPEKCIAPLTKIVEQLTHIGRATSLVIGRVVPADSVKFNWVPDKDGGLRVRTPYTGRLQELIAHFEVGARSPAAPYTSYREKKTLVSNERWGELFVLRPQRQLDIHQTTYWTDKLRRAVISQAEDSSLPPLVHGHGDYRHVAWAAIPDVGHKYAKGHILGLGCWLPSDVSDLEVGVVGASLMRVRNLGEVELELDNVGLKGLQSSAWNKASKSFATVTPVALDRWPTKKVSPESIVAESLAKMGLPLPAYISCGNTSPIKGTIDARKYPSRKNRRYMCHVVIVWSSYIIGPIIIGADRYFGSGLCRPFYSEELNNVSQI</sequence>
<dbReference type="HOGENOM" id="CLU_567281_0_0_7"/>
<dbReference type="NCBIfam" id="TIGR02165">
    <property type="entry name" value="cas5_6_GSU0054"/>
    <property type="match status" value="1"/>
</dbReference>
<evidence type="ECO:0000313" key="2">
    <source>
        <dbReference type="Proteomes" id="UP000000602"/>
    </source>
</evidence>
<accession>Q6ARV9</accession>
<dbReference type="STRING" id="177439.DP0187"/>
<dbReference type="Pfam" id="PF09609">
    <property type="entry name" value="Cas_GSU0054"/>
    <property type="match status" value="1"/>
</dbReference>
<dbReference type="CDD" id="cd09734">
    <property type="entry name" value="Csb2_I-U"/>
    <property type="match status" value="1"/>
</dbReference>
<proteinExistence type="predicted"/>
<protein>
    <submittedName>
        <fullName evidence="1">Uncharacterized protein</fullName>
    </submittedName>
</protein>
<reference evidence="2" key="1">
    <citation type="journal article" date="2004" name="Environ. Microbiol.">
        <title>The genome of Desulfotalea psychrophila, a sulfate-reducing bacterium from permanently cold Arctic sediments.</title>
        <authorList>
            <person name="Rabus R."/>
            <person name="Ruepp A."/>
            <person name="Frickey T."/>
            <person name="Rattei T."/>
            <person name="Fartmann B."/>
            <person name="Stark M."/>
            <person name="Bauer M."/>
            <person name="Zibat A."/>
            <person name="Lombardot T."/>
            <person name="Becker I."/>
            <person name="Amann J."/>
            <person name="Gellner K."/>
            <person name="Teeling H."/>
            <person name="Leuschner W.D."/>
            <person name="Gloeckner F.-O."/>
            <person name="Lupas A.N."/>
            <person name="Amann R."/>
            <person name="Klenk H.-P."/>
        </authorList>
    </citation>
    <scope>NUCLEOTIDE SEQUENCE [LARGE SCALE GENOMIC DNA]</scope>
    <source>
        <strain evidence="2">DSM 12343 / LSv54</strain>
    </source>
</reference>
<dbReference type="AlphaFoldDB" id="Q6ARV9"/>
<dbReference type="Proteomes" id="UP000000602">
    <property type="component" value="Chromosome"/>
</dbReference>
<evidence type="ECO:0000313" key="1">
    <source>
        <dbReference type="EMBL" id="CAG34916.1"/>
    </source>
</evidence>
<name>Q6ARV9_DESPS</name>
<dbReference type="OrthoDB" id="9787885at2"/>
<dbReference type="InterPro" id="IPR019089">
    <property type="entry name" value="Cas_GSU0054"/>
</dbReference>
<dbReference type="eggNOG" id="ENOG502Z97W">
    <property type="taxonomic scope" value="Bacteria"/>
</dbReference>